<comment type="cofactor">
    <cofactor evidence="1 8">
        <name>heme</name>
        <dbReference type="ChEBI" id="CHEBI:30413"/>
    </cofactor>
</comment>
<keyword evidence="10" id="KW-1133">Transmembrane helix</keyword>
<protein>
    <recommendedName>
        <fullName evidence="13">Isotrichodermin C-15 hydroxylase</fullName>
    </recommendedName>
</protein>
<evidence type="ECO:0000313" key="12">
    <source>
        <dbReference type="Proteomes" id="UP001365542"/>
    </source>
</evidence>
<keyword evidence="10" id="KW-0472">Membrane</keyword>
<proteinExistence type="inferred from homology"/>
<comment type="similarity">
    <text evidence="2 9">Belongs to the cytochrome P450 family.</text>
</comment>
<dbReference type="GO" id="GO:0004497">
    <property type="term" value="F:monooxygenase activity"/>
    <property type="evidence" value="ECO:0007669"/>
    <property type="project" value="UniProtKB-KW"/>
</dbReference>
<name>A0AAV9XRP6_9PEZI</name>
<feature type="transmembrane region" description="Helical" evidence="10">
    <location>
        <begin position="161"/>
        <end position="180"/>
    </location>
</feature>
<dbReference type="InterPro" id="IPR036396">
    <property type="entry name" value="Cyt_P450_sf"/>
</dbReference>
<evidence type="ECO:0000256" key="6">
    <source>
        <dbReference type="ARBA" id="ARBA00023004"/>
    </source>
</evidence>
<sequence>MHLKYGPVVRIAPDELSFADPTAFKEIYGHQVGKSAGRLEFTKDPHFYQVVKIQPPSILSAEKDLHSLLRRSLAPGFSDRSLRQQEGIISGHIDKLMQRLREKSSSGQPLDMADWFSWVTLDIIGDLALGEPLGCVETGTKEGTWGRYVFVSPFANALLVGFRYLNVGFLAIPVLVWVVVNITKKAKMLQNALGRRLNSEERPDLVEGLMQKQRAGGIDAGVVETTSATVLVAGTETTATLLSGMTYLLLMNPDALERVTWEVRTSFKSEEEIDLISTQRLEYMLACLSEALRIYPPVSPGLPRIVPKGGAQICGEMVPEGTILSVGHYAVYHHPDYWTAPSEFHPERFLGDSKFANDKLEALQPFSIGPRDCIGRNLAYAEMRLILARILFSFDMRIAPESVGWLDGQKAYTFWEKPDLNVYLSLRCK</sequence>
<dbReference type="InterPro" id="IPR002401">
    <property type="entry name" value="Cyt_P450_E_grp-I"/>
</dbReference>
<dbReference type="EMBL" id="JAVHJO010000001">
    <property type="protein sequence ID" value="KAK6544718.1"/>
    <property type="molecule type" value="Genomic_DNA"/>
</dbReference>
<dbReference type="PROSITE" id="PS00086">
    <property type="entry name" value="CYTOCHROME_P450"/>
    <property type="match status" value="1"/>
</dbReference>
<evidence type="ECO:0008006" key="13">
    <source>
        <dbReference type="Google" id="ProtNLM"/>
    </source>
</evidence>
<reference evidence="11 12" key="1">
    <citation type="submission" date="2019-10" db="EMBL/GenBank/DDBJ databases">
        <authorList>
            <person name="Palmer J.M."/>
        </authorList>
    </citation>
    <scope>NUCLEOTIDE SEQUENCE [LARGE SCALE GENOMIC DNA]</scope>
    <source>
        <strain evidence="11 12">TWF694</strain>
    </source>
</reference>
<keyword evidence="6 8" id="KW-0408">Iron</keyword>
<dbReference type="GO" id="GO:0020037">
    <property type="term" value="F:heme binding"/>
    <property type="evidence" value="ECO:0007669"/>
    <property type="project" value="InterPro"/>
</dbReference>
<evidence type="ECO:0000256" key="1">
    <source>
        <dbReference type="ARBA" id="ARBA00001971"/>
    </source>
</evidence>
<keyword evidence="5 9" id="KW-0560">Oxidoreductase</keyword>
<dbReference type="Gene3D" id="1.10.630.10">
    <property type="entry name" value="Cytochrome P450"/>
    <property type="match status" value="1"/>
</dbReference>
<keyword evidence="4 8" id="KW-0479">Metal-binding</keyword>
<dbReference type="Proteomes" id="UP001365542">
    <property type="component" value="Unassembled WGS sequence"/>
</dbReference>
<evidence type="ECO:0000256" key="7">
    <source>
        <dbReference type="ARBA" id="ARBA00023033"/>
    </source>
</evidence>
<accession>A0AAV9XRP6</accession>
<keyword evidence="12" id="KW-1185">Reference proteome</keyword>
<evidence type="ECO:0000256" key="4">
    <source>
        <dbReference type="ARBA" id="ARBA00022723"/>
    </source>
</evidence>
<dbReference type="PANTHER" id="PTHR24305:SF230">
    <property type="entry name" value="P450, PUTATIVE (EUROFUNG)-RELATED"/>
    <property type="match status" value="1"/>
</dbReference>
<evidence type="ECO:0000256" key="8">
    <source>
        <dbReference type="PIRSR" id="PIRSR602401-1"/>
    </source>
</evidence>
<dbReference type="GO" id="GO:0005506">
    <property type="term" value="F:iron ion binding"/>
    <property type="evidence" value="ECO:0007669"/>
    <property type="project" value="InterPro"/>
</dbReference>
<organism evidence="11 12">
    <name type="scientific">Orbilia ellipsospora</name>
    <dbReference type="NCBI Taxonomy" id="2528407"/>
    <lineage>
        <taxon>Eukaryota</taxon>
        <taxon>Fungi</taxon>
        <taxon>Dikarya</taxon>
        <taxon>Ascomycota</taxon>
        <taxon>Pezizomycotina</taxon>
        <taxon>Orbiliomycetes</taxon>
        <taxon>Orbiliales</taxon>
        <taxon>Orbiliaceae</taxon>
        <taxon>Orbilia</taxon>
    </lineage>
</organism>
<dbReference type="PRINTS" id="PR00385">
    <property type="entry name" value="P450"/>
</dbReference>
<comment type="caution">
    <text evidence="11">The sequence shown here is derived from an EMBL/GenBank/DDBJ whole genome shotgun (WGS) entry which is preliminary data.</text>
</comment>
<dbReference type="AlphaFoldDB" id="A0AAV9XRP6"/>
<evidence type="ECO:0000256" key="9">
    <source>
        <dbReference type="RuleBase" id="RU000461"/>
    </source>
</evidence>
<gene>
    <name evidence="11" type="ORF">TWF694_001404</name>
</gene>
<keyword evidence="10" id="KW-0812">Transmembrane</keyword>
<evidence type="ECO:0000256" key="5">
    <source>
        <dbReference type="ARBA" id="ARBA00023002"/>
    </source>
</evidence>
<dbReference type="Pfam" id="PF00067">
    <property type="entry name" value="p450"/>
    <property type="match status" value="1"/>
</dbReference>
<keyword evidence="7 9" id="KW-0503">Monooxygenase</keyword>
<dbReference type="GO" id="GO:0016705">
    <property type="term" value="F:oxidoreductase activity, acting on paired donors, with incorporation or reduction of molecular oxygen"/>
    <property type="evidence" value="ECO:0007669"/>
    <property type="project" value="InterPro"/>
</dbReference>
<dbReference type="PANTHER" id="PTHR24305">
    <property type="entry name" value="CYTOCHROME P450"/>
    <property type="match status" value="1"/>
</dbReference>
<dbReference type="PRINTS" id="PR00463">
    <property type="entry name" value="EP450I"/>
</dbReference>
<evidence type="ECO:0000256" key="2">
    <source>
        <dbReference type="ARBA" id="ARBA00010617"/>
    </source>
</evidence>
<dbReference type="InterPro" id="IPR017972">
    <property type="entry name" value="Cyt_P450_CS"/>
</dbReference>
<dbReference type="InterPro" id="IPR001128">
    <property type="entry name" value="Cyt_P450"/>
</dbReference>
<evidence type="ECO:0000256" key="10">
    <source>
        <dbReference type="SAM" id="Phobius"/>
    </source>
</evidence>
<dbReference type="InterPro" id="IPR050121">
    <property type="entry name" value="Cytochrome_P450_monoxygenase"/>
</dbReference>
<dbReference type="CDD" id="cd11058">
    <property type="entry name" value="CYP60B-like"/>
    <property type="match status" value="1"/>
</dbReference>
<evidence type="ECO:0000256" key="3">
    <source>
        <dbReference type="ARBA" id="ARBA00022617"/>
    </source>
</evidence>
<feature type="binding site" description="axial binding residue" evidence="8">
    <location>
        <position position="373"/>
    </location>
    <ligand>
        <name>heme</name>
        <dbReference type="ChEBI" id="CHEBI:30413"/>
    </ligand>
    <ligandPart>
        <name>Fe</name>
        <dbReference type="ChEBI" id="CHEBI:18248"/>
    </ligandPart>
</feature>
<evidence type="ECO:0000313" key="11">
    <source>
        <dbReference type="EMBL" id="KAK6544718.1"/>
    </source>
</evidence>
<keyword evidence="3 8" id="KW-0349">Heme</keyword>
<dbReference type="SUPFAM" id="SSF48264">
    <property type="entry name" value="Cytochrome P450"/>
    <property type="match status" value="1"/>
</dbReference>